<dbReference type="GO" id="GO:0016020">
    <property type="term" value="C:membrane"/>
    <property type="evidence" value="ECO:0007669"/>
    <property type="project" value="InterPro"/>
</dbReference>
<keyword evidence="4" id="KW-1185">Reference proteome</keyword>
<dbReference type="GeneID" id="54457117"/>
<protein>
    <submittedName>
        <fullName evidence="3 5">Uncharacterized protein</fullName>
    </submittedName>
</protein>
<dbReference type="GO" id="GO:0005525">
    <property type="term" value="F:GTP binding"/>
    <property type="evidence" value="ECO:0007669"/>
    <property type="project" value="UniProtKB-KW"/>
</dbReference>
<keyword evidence="1" id="KW-0547">Nucleotide-binding</keyword>
<organism evidence="3">
    <name type="scientific">Mytilinidion resinicola</name>
    <dbReference type="NCBI Taxonomy" id="574789"/>
    <lineage>
        <taxon>Eukaryota</taxon>
        <taxon>Fungi</taxon>
        <taxon>Dikarya</taxon>
        <taxon>Ascomycota</taxon>
        <taxon>Pezizomycotina</taxon>
        <taxon>Dothideomycetes</taxon>
        <taxon>Pleosporomycetidae</taxon>
        <taxon>Mytilinidiales</taxon>
        <taxon>Mytilinidiaceae</taxon>
        <taxon>Mytilinidion</taxon>
    </lineage>
</organism>
<dbReference type="AlphaFoldDB" id="A0A6A6Y3Q2"/>
<proteinExistence type="predicted"/>
<accession>A0A6A6Y3Q2</accession>
<dbReference type="PANTHER" id="PTHR24070">
    <property type="entry name" value="RAS, DI-RAS, AND RHEB FAMILY MEMBERS OF SMALL GTPASE SUPERFAMILY"/>
    <property type="match status" value="1"/>
</dbReference>
<dbReference type="Gene3D" id="3.40.50.300">
    <property type="entry name" value="P-loop containing nucleotide triphosphate hydrolases"/>
    <property type="match status" value="1"/>
</dbReference>
<dbReference type="PRINTS" id="PR00449">
    <property type="entry name" value="RASTRNSFRMNG"/>
</dbReference>
<dbReference type="InterPro" id="IPR027417">
    <property type="entry name" value="P-loop_NTPase"/>
</dbReference>
<dbReference type="RefSeq" id="XP_033569618.1">
    <property type="nucleotide sequence ID" value="XM_033716224.1"/>
</dbReference>
<reference evidence="5" key="3">
    <citation type="submission" date="2025-04" db="UniProtKB">
        <authorList>
            <consortium name="RefSeq"/>
        </authorList>
    </citation>
    <scope>IDENTIFICATION</scope>
    <source>
        <strain evidence="5">CBS 304.34</strain>
    </source>
</reference>
<evidence type="ECO:0000313" key="4">
    <source>
        <dbReference type="Proteomes" id="UP000504636"/>
    </source>
</evidence>
<reference evidence="3 5" key="1">
    <citation type="journal article" date="2020" name="Stud. Mycol.">
        <title>101 Dothideomycetes genomes: a test case for predicting lifestyles and emergence of pathogens.</title>
        <authorList>
            <person name="Haridas S."/>
            <person name="Albert R."/>
            <person name="Binder M."/>
            <person name="Bloem J."/>
            <person name="Labutti K."/>
            <person name="Salamov A."/>
            <person name="Andreopoulos B."/>
            <person name="Baker S."/>
            <person name="Barry K."/>
            <person name="Bills G."/>
            <person name="Bluhm B."/>
            <person name="Cannon C."/>
            <person name="Castanera R."/>
            <person name="Culley D."/>
            <person name="Daum C."/>
            <person name="Ezra D."/>
            <person name="Gonzalez J."/>
            <person name="Henrissat B."/>
            <person name="Kuo A."/>
            <person name="Liang C."/>
            <person name="Lipzen A."/>
            <person name="Lutzoni F."/>
            <person name="Magnuson J."/>
            <person name="Mondo S."/>
            <person name="Nolan M."/>
            <person name="Ohm R."/>
            <person name="Pangilinan J."/>
            <person name="Park H.-J."/>
            <person name="Ramirez L."/>
            <person name="Alfaro M."/>
            <person name="Sun H."/>
            <person name="Tritt A."/>
            <person name="Yoshinaga Y."/>
            <person name="Zwiers L.-H."/>
            <person name="Turgeon B."/>
            <person name="Goodwin S."/>
            <person name="Spatafora J."/>
            <person name="Crous P."/>
            <person name="Grigoriev I."/>
        </authorList>
    </citation>
    <scope>NUCLEOTIDE SEQUENCE</scope>
    <source>
        <strain evidence="3 5">CBS 304.34</strain>
    </source>
</reference>
<dbReference type="GO" id="GO:0003924">
    <property type="term" value="F:GTPase activity"/>
    <property type="evidence" value="ECO:0007669"/>
    <property type="project" value="InterPro"/>
</dbReference>
<evidence type="ECO:0000256" key="2">
    <source>
        <dbReference type="ARBA" id="ARBA00023134"/>
    </source>
</evidence>
<dbReference type="EMBL" id="MU003722">
    <property type="protein sequence ID" value="KAF2802654.1"/>
    <property type="molecule type" value="Genomic_DNA"/>
</dbReference>
<dbReference type="Proteomes" id="UP000504636">
    <property type="component" value="Unplaced"/>
</dbReference>
<evidence type="ECO:0000256" key="1">
    <source>
        <dbReference type="ARBA" id="ARBA00022741"/>
    </source>
</evidence>
<keyword evidence="2" id="KW-0342">GTP-binding</keyword>
<reference evidence="5" key="2">
    <citation type="submission" date="2020-04" db="EMBL/GenBank/DDBJ databases">
        <authorList>
            <consortium name="NCBI Genome Project"/>
        </authorList>
    </citation>
    <scope>NUCLEOTIDE SEQUENCE</scope>
    <source>
        <strain evidence="5">CBS 304.34</strain>
    </source>
</reference>
<dbReference type="SMART" id="SM00173">
    <property type="entry name" value="RAS"/>
    <property type="match status" value="1"/>
</dbReference>
<evidence type="ECO:0000313" key="5">
    <source>
        <dbReference type="RefSeq" id="XP_033569618.1"/>
    </source>
</evidence>
<dbReference type="GO" id="GO:0007165">
    <property type="term" value="P:signal transduction"/>
    <property type="evidence" value="ECO:0007669"/>
    <property type="project" value="InterPro"/>
</dbReference>
<evidence type="ECO:0000313" key="3">
    <source>
        <dbReference type="EMBL" id="KAF2802654.1"/>
    </source>
</evidence>
<gene>
    <name evidence="3 5" type="ORF">BDZ99DRAFT_401362</name>
</gene>
<dbReference type="OrthoDB" id="5976022at2759"/>
<sequence length="63" mass="7483">MCLNRFYEDYDATIGDSYRKEVEIDQQSYMLEVLDTAGQEEYIALRDRWIRDGEGFVRHTASI</sequence>
<dbReference type="PROSITE" id="PS51421">
    <property type="entry name" value="RAS"/>
    <property type="match status" value="1"/>
</dbReference>
<dbReference type="SUPFAM" id="SSF52540">
    <property type="entry name" value="P-loop containing nucleoside triphosphate hydrolases"/>
    <property type="match status" value="1"/>
</dbReference>
<dbReference type="InterPro" id="IPR001806">
    <property type="entry name" value="Small_GTPase"/>
</dbReference>
<name>A0A6A6Y3Q2_9PEZI</name>
<dbReference type="Pfam" id="PF00071">
    <property type="entry name" value="Ras"/>
    <property type="match status" value="1"/>
</dbReference>
<dbReference type="InterPro" id="IPR020849">
    <property type="entry name" value="Small_GTPase_Ras-type"/>
</dbReference>